<dbReference type="InterPro" id="IPR046702">
    <property type="entry name" value="DUF6572"/>
</dbReference>
<accession>A0A0A2MRP3</accession>
<sequence length="106" mass="12310">MAVDNKNVIDAISTDFEGVVVLTISDHLEWDDDNKHLLILQNKINVYLDVLQNGQIYESYPDSVGKAFRIQIALKYSPNKIGFDFLNQIQIVLRDNGYDFKYYHLQ</sequence>
<gene>
    <name evidence="1" type="ORF">Q766_04140</name>
</gene>
<evidence type="ECO:0000313" key="1">
    <source>
        <dbReference type="EMBL" id="KGO94128.1"/>
    </source>
</evidence>
<reference evidence="1 2" key="1">
    <citation type="submission" date="2013-09" db="EMBL/GenBank/DDBJ databases">
        <authorList>
            <person name="Zeng Z."/>
            <person name="Chen C."/>
        </authorList>
    </citation>
    <scope>NUCLEOTIDE SEQUENCE [LARGE SCALE GENOMIC DNA]</scope>
    <source>
        <strain evidence="1 2">WB 4.1-42</strain>
    </source>
</reference>
<dbReference type="eggNOG" id="ENOG50339IV">
    <property type="taxonomic scope" value="Bacteria"/>
</dbReference>
<dbReference type="AlphaFoldDB" id="A0A0A2MRP3"/>
<organism evidence="1 2">
    <name type="scientific">Flavobacterium subsaxonicum WB 4.1-42 = DSM 21790</name>
    <dbReference type="NCBI Taxonomy" id="1121898"/>
    <lineage>
        <taxon>Bacteria</taxon>
        <taxon>Pseudomonadati</taxon>
        <taxon>Bacteroidota</taxon>
        <taxon>Flavobacteriia</taxon>
        <taxon>Flavobacteriales</taxon>
        <taxon>Flavobacteriaceae</taxon>
        <taxon>Flavobacterium</taxon>
    </lineage>
</organism>
<evidence type="ECO:0000313" key="2">
    <source>
        <dbReference type="Proteomes" id="UP000030111"/>
    </source>
</evidence>
<dbReference type="OrthoDB" id="2229810at2"/>
<protein>
    <submittedName>
        <fullName evidence="1">Identified by metageneannotator</fullName>
    </submittedName>
</protein>
<dbReference type="Pfam" id="PF20212">
    <property type="entry name" value="DUF6572"/>
    <property type="match status" value="1"/>
</dbReference>
<dbReference type="RefSeq" id="WP_026990589.1">
    <property type="nucleotide sequence ID" value="NZ_AUGP01000017.1"/>
</dbReference>
<dbReference type="EMBL" id="JRLY01000002">
    <property type="protein sequence ID" value="KGO94128.1"/>
    <property type="molecule type" value="Genomic_DNA"/>
</dbReference>
<keyword evidence="2" id="KW-1185">Reference proteome</keyword>
<dbReference type="Proteomes" id="UP000030111">
    <property type="component" value="Unassembled WGS sequence"/>
</dbReference>
<name>A0A0A2MRP3_9FLAO</name>
<comment type="caution">
    <text evidence="1">The sequence shown here is derived from an EMBL/GenBank/DDBJ whole genome shotgun (WGS) entry which is preliminary data.</text>
</comment>
<proteinExistence type="predicted"/>
<dbReference type="STRING" id="1121898.GCA_000422725_01730"/>